<dbReference type="SUPFAM" id="SSF141072">
    <property type="entry name" value="CalX-like"/>
    <property type="match status" value="1"/>
</dbReference>
<keyword evidence="1" id="KW-0732">Signal</keyword>
<evidence type="ECO:0000256" key="1">
    <source>
        <dbReference type="SAM" id="SignalP"/>
    </source>
</evidence>
<dbReference type="NCBIfam" id="NF038133">
    <property type="entry name" value="choice_anch_L"/>
    <property type="match status" value="1"/>
</dbReference>
<comment type="caution">
    <text evidence="2">The sequence shown here is derived from an EMBL/GenBank/DDBJ whole genome shotgun (WGS) entry which is preliminary data.</text>
</comment>
<organism evidence="2 3">
    <name type="scientific">Taibaiella lutea</name>
    <dbReference type="NCBI Taxonomy" id="2608001"/>
    <lineage>
        <taxon>Bacteria</taxon>
        <taxon>Pseudomonadati</taxon>
        <taxon>Bacteroidota</taxon>
        <taxon>Chitinophagia</taxon>
        <taxon>Chitinophagales</taxon>
        <taxon>Chitinophagaceae</taxon>
        <taxon>Taibaiella</taxon>
    </lineage>
</organism>
<keyword evidence="3" id="KW-1185">Reference proteome</keyword>
<dbReference type="InterPro" id="IPR049804">
    <property type="entry name" value="Choice_anch_L"/>
</dbReference>
<feature type="signal peptide" evidence="1">
    <location>
        <begin position="1"/>
        <end position="19"/>
    </location>
</feature>
<accession>A0A5M6CQ66</accession>
<dbReference type="Pfam" id="PF13585">
    <property type="entry name" value="CHU_C"/>
    <property type="match status" value="1"/>
</dbReference>
<name>A0A5M6CQ66_9BACT</name>
<dbReference type="InterPro" id="IPR026341">
    <property type="entry name" value="T9SS_type_B"/>
</dbReference>
<evidence type="ECO:0000313" key="3">
    <source>
        <dbReference type="Proteomes" id="UP000323632"/>
    </source>
</evidence>
<dbReference type="NCBIfam" id="TIGR04131">
    <property type="entry name" value="Bac_Flav_CTERM"/>
    <property type="match status" value="1"/>
</dbReference>
<dbReference type="RefSeq" id="WP_150031822.1">
    <property type="nucleotide sequence ID" value="NZ_VWSH01000001.1"/>
</dbReference>
<dbReference type="AlphaFoldDB" id="A0A5M6CQ66"/>
<dbReference type="EMBL" id="VWSH01000001">
    <property type="protein sequence ID" value="KAA5537247.1"/>
    <property type="molecule type" value="Genomic_DNA"/>
</dbReference>
<dbReference type="Gene3D" id="2.60.40.2030">
    <property type="match status" value="1"/>
</dbReference>
<evidence type="ECO:0000313" key="2">
    <source>
        <dbReference type="EMBL" id="KAA5537247.1"/>
    </source>
</evidence>
<gene>
    <name evidence="2" type="ORF">F0919_06125</name>
</gene>
<dbReference type="Proteomes" id="UP000323632">
    <property type="component" value="Unassembled WGS sequence"/>
</dbReference>
<reference evidence="2 3" key="1">
    <citation type="submission" date="2019-09" db="EMBL/GenBank/DDBJ databases">
        <title>Genome sequence and assembly of Taibaiella sp.</title>
        <authorList>
            <person name="Chhetri G."/>
        </authorList>
    </citation>
    <scope>NUCLEOTIDE SEQUENCE [LARGE SCALE GENOMIC DNA]</scope>
    <source>
        <strain evidence="2 3">KVB11</strain>
    </source>
</reference>
<sequence length="734" mass="78719">MKKLLLLLGIISGSISASAQIDVVDNQTAQALAQTLTGAGVILMNPTLNCAGIANGKFTTISSNLGIDSGIVLATGRAMTSGGAYGVNGVPGNFASTSTGFPGDANLTTLINSNTGGSIQTHDACILEFDFIPSGDTIKFDYVMGSDEYTAFNCSINDVFGFFISGPGFATPKNIALVPGTANTMVGISTVNNGASAAPGNPCYQNTFGNGPYTAYYVDNTASSTSITYNGMTQVFSAVSTVIPCDTYHLKLAIADASDDVYDSGVFLKAGSLNSTGIQLTPESTAGANTPTPHCIRGCRSGHVGVTRNAPRITPLTVKYLIEGTAVNGVDYQMIPDSVIIPANQTEAIITIKPLLVQYASGPKEVIIKVLSPYNCGTTGLPTIIDTTSIWIYDSLFASIPTAPITVCPRTEIAITADIDPSLNFSWSPAALIPDPLPLGLTIHPKPVVPTNYTVTVTQPNAPITCQPVSRTYHANVEPIPQLRLPSHDTIICLADSIDLEVFAEPLGLAYSYNWSPASNLRNDFSNNNKFYGGVGDYKYVITAATPVAHCSNKDSMYIHVVPPFEFQSVTPQDTTIKYGDKIKLSSESEAIYWIWDPITYLDDPMTRQPWASPLKDMNYEVVGINKYGCRDTAEIRIKVVYDPKTGMPNAFSPNGDGTNDVFKIGNIQYEKMTQFKVFNRYGQLVYNGIDPAKGWDGTFNNKPAPADVYYYHIKLTLPGGKQVEYKGDVTLIR</sequence>
<protein>
    <submittedName>
        <fullName evidence="2">T9SS type B sorting domain-containing protein</fullName>
    </submittedName>
</protein>
<feature type="chain" id="PRO_5024447713" evidence="1">
    <location>
        <begin position="20"/>
        <end position="734"/>
    </location>
</feature>
<dbReference type="InterPro" id="IPR038081">
    <property type="entry name" value="CalX-like_sf"/>
</dbReference>
<proteinExistence type="predicted"/>